<evidence type="ECO:0000313" key="2">
    <source>
        <dbReference type="EMBL" id="KAK5534127.1"/>
    </source>
</evidence>
<evidence type="ECO:0000256" key="1">
    <source>
        <dbReference type="SAM" id="MobiDB-lite"/>
    </source>
</evidence>
<proteinExistence type="predicted"/>
<evidence type="ECO:0000313" key="3">
    <source>
        <dbReference type="Proteomes" id="UP001345827"/>
    </source>
</evidence>
<feature type="region of interest" description="Disordered" evidence="1">
    <location>
        <begin position="103"/>
        <end position="136"/>
    </location>
</feature>
<dbReference type="EMBL" id="JAXLQG010000012">
    <property type="protein sequence ID" value="KAK5534127.1"/>
    <property type="molecule type" value="Genomic_DNA"/>
</dbReference>
<protein>
    <submittedName>
        <fullName evidence="2">Uncharacterized protein</fullName>
    </submittedName>
</protein>
<gene>
    <name evidence="2" type="ORF">LTR25_007107</name>
</gene>
<comment type="caution">
    <text evidence="2">The sequence shown here is derived from an EMBL/GenBank/DDBJ whole genome shotgun (WGS) entry which is preliminary data.</text>
</comment>
<keyword evidence="3" id="KW-1185">Reference proteome</keyword>
<name>A0AAV9Q254_9PEZI</name>
<reference evidence="2 3" key="1">
    <citation type="submission" date="2023-06" db="EMBL/GenBank/DDBJ databases">
        <title>Black Yeasts Isolated from many extreme environments.</title>
        <authorList>
            <person name="Coleine C."/>
            <person name="Stajich J.E."/>
            <person name="Selbmann L."/>
        </authorList>
    </citation>
    <scope>NUCLEOTIDE SEQUENCE [LARGE SCALE GENOMIC DNA]</scope>
    <source>
        <strain evidence="2 3">CCFEE 5887</strain>
    </source>
</reference>
<accession>A0AAV9Q254</accession>
<dbReference type="Proteomes" id="UP001345827">
    <property type="component" value="Unassembled WGS sequence"/>
</dbReference>
<dbReference type="AlphaFoldDB" id="A0AAV9Q254"/>
<organism evidence="2 3">
    <name type="scientific">Vermiconidia calcicola</name>
    <dbReference type="NCBI Taxonomy" id="1690605"/>
    <lineage>
        <taxon>Eukaryota</taxon>
        <taxon>Fungi</taxon>
        <taxon>Dikarya</taxon>
        <taxon>Ascomycota</taxon>
        <taxon>Pezizomycotina</taxon>
        <taxon>Dothideomycetes</taxon>
        <taxon>Dothideomycetidae</taxon>
        <taxon>Mycosphaerellales</taxon>
        <taxon>Extremaceae</taxon>
        <taxon>Vermiconidia</taxon>
    </lineage>
</organism>
<feature type="region of interest" description="Disordered" evidence="1">
    <location>
        <begin position="26"/>
        <end position="48"/>
    </location>
</feature>
<sequence>MKIVIVRVLRFNPEASIAPAIKATPSLTTTSAQEEQAMSPKESAQTLEQSFLDPKPCGQARSVMPYSVRWRQQSGLKKTSEYTTVGTYQSFIVIADFPSHELQNEASRQKHGLGGSQIHKPQAKDGLNQSDSEVEGSAAQIDAGRYWMLFHLVAP</sequence>